<dbReference type="PRINTS" id="PR00364">
    <property type="entry name" value="DISEASERSIST"/>
</dbReference>
<gene>
    <name evidence="3" type="ORF">Arub01_07850</name>
</gene>
<evidence type="ECO:0000256" key="1">
    <source>
        <dbReference type="SAM" id="MobiDB-lite"/>
    </source>
</evidence>
<dbReference type="Pfam" id="PF00931">
    <property type="entry name" value="NB-ARC"/>
    <property type="match status" value="1"/>
</dbReference>
<accession>A0A9W6PT64</accession>
<dbReference type="PANTHER" id="PTHR47691">
    <property type="entry name" value="REGULATOR-RELATED"/>
    <property type="match status" value="1"/>
</dbReference>
<proteinExistence type="predicted"/>
<dbReference type="Proteomes" id="UP001165124">
    <property type="component" value="Unassembled WGS sequence"/>
</dbReference>
<evidence type="ECO:0000259" key="2">
    <source>
        <dbReference type="Pfam" id="PF00931"/>
    </source>
</evidence>
<comment type="caution">
    <text evidence="3">The sequence shown here is derived from an EMBL/GenBank/DDBJ whole genome shotgun (WGS) entry which is preliminary data.</text>
</comment>
<feature type="compositionally biased region" description="Basic residues" evidence="1">
    <location>
        <begin position="447"/>
        <end position="466"/>
    </location>
</feature>
<dbReference type="Gene3D" id="3.40.50.300">
    <property type="entry name" value="P-loop containing nucleotide triphosphate hydrolases"/>
    <property type="match status" value="1"/>
</dbReference>
<feature type="compositionally biased region" description="Low complexity" evidence="1">
    <location>
        <begin position="101"/>
        <end position="113"/>
    </location>
</feature>
<feature type="domain" description="NB-ARC" evidence="2">
    <location>
        <begin position="132"/>
        <end position="258"/>
    </location>
</feature>
<dbReference type="EMBL" id="BSRZ01000001">
    <property type="protein sequence ID" value="GLW62541.1"/>
    <property type="molecule type" value="Genomic_DNA"/>
</dbReference>
<dbReference type="SUPFAM" id="SSF52540">
    <property type="entry name" value="P-loop containing nucleoside triphosphate hydrolases"/>
    <property type="match status" value="1"/>
</dbReference>
<evidence type="ECO:0000313" key="3">
    <source>
        <dbReference type="EMBL" id="GLW62541.1"/>
    </source>
</evidence>
<dbReference type="RefSeq" id="WP_067915856.1">
    <property type="nucleotide sequence ID" value="NZ_BSRZ01000001.1"/>
</dbReference>
<feature type="region of interest" description="Disordered" evidence="1">
    <location>
        <begin position="441"/>
        <end position="474"/>
    </location>
</feature>
<sequence length="474" mass="50678">MADQADAVPTPDGAMTPDEFMVRLRQLKEWTGLTYRDLEARSRSTGGHLARSTLASTLRRNALPRQEFVEAMVRACGLDPAPWARARRRLAVLHAAAEPAADRAPGARGTAPRQLPPAPPVLVGRDAELGRLARMLGAAPVTVISGPPGAGKTAVGVRAAHLVADRFPDGQLYVDLRGTAPNDEPLTPAEIAGVLLRSLGEGDARAAADAGEAAGRLRTALSGRRVLIMLDDVASAAQVRWLAPCGGGSAVLLTSRATLTSLDGSRHVRLGALPPDRARQALELFLGAERVRGEPEAVRTLADLCDRLPLALRIAAARLAARPEWPVRALVERMADPRRRLDELRVDDMDMRASLAVSFADLARGRDEAARLAVRVLGLPAEPPDGQVRTATAASLLDVPPDSAERALERLVDVGLAESSAPCRYRVPGLVRLFALEPNGRREPAVRRRQRRPAPTRSGGRRRSARRCSATAPS</sequence>
<protein>
    <recommendedName>
        <fullName evidence="2">NB-ARC domain-containing protein</fullName>
    </recommendedName>
</protein>
<dbReference type="Pfam" id="PF13560">
    <property type="entry name" value="HTH_31"/>
    <property type="match status" value="1"/>
</dbReference>
<dbReference type="InterPro" id="IPR027417">
    <property type="entry name" value="P-loop_NTPase"/>
</dbReference>
<feature type="region of interest" description="Disordered" evidence="1">
    <location>
        <begin position="101"/>
        <end position="120"/>
    </location>
</feature>
<dbReference type="InterPro" id="IPR002182">
    <property type="entry name" value="NB-ARC"/>
</dbReference>
<dbReference type="GO" id="GO:0043531">
    <property type="term" value="F:ADP binding"/>
    <property type="evidence" value="ECO:0007669"/>
    <property type="project" value="InterPro"/>
</dbReference>
<reference evidence="3" key="1">
    <citation type="submission" date="2023-02" db="EMBL/GenBank/DDBJ databases">
        <title>Actinomadura rubrobrunea NBRC 14622.</title>
        <authorList>
            <person name="Ichikawa N."/>
            <person name="Sato H."/>
            <person name="Tonouchi N."/>
        </authorList>
    </citation>
    <scope>NUCLEOTIDE SEQUENCE</scope>
    <source>
        <strain evidence="3">NBRC 14622</strain>
    </source>
</reference>
<dbReference type="AlphaFoldDB" id="A0A9W6PT64"/>
<dbReference type="PANTHER" id="PTHR47691:SF3">
    <property type="entry name" value="HTH-TYPE TRANSCRIPTIONAL REGULATOR RV0890C-RELATED"/>
    <property type="match status" value="1"/>
</dbReference>
<organism evidence="3 4">
    <name type="scientific">Actinomadura rubrobrunea</name>
    <dbReference type="NCBI Taxonomy" id="115335"/>
    <lineage>
        <taxon>Bacteria</taxon>
        <taxon>Bacillati</taxon>
        <taxon>Actinomycetota</taxon>
        <taxon>Actinomycetes</taxon>
        <taxon>Streptosporangiales</taxon>
        <taxon>Thermomonosporaceae</taxon>
        <taxon>Actinomadura</taxon>
    </lineage>
</organism>
<evidence type="ECO:0000313" key="4">
    <source>
        <dbReference type="Proteomes" id="UP001165124"/>
    </source>
</evidence>
<name>A0A9W6PT64_9ACTN</name>
<keyword evidence="4" id="KW-1185">Reference proteome</keyword>